<keyword evidence="2" id="KW-1185">Reference proteome</keyword>
<evidence type="ECO:0000313" key="2">
    <source>
        <dbReference type="Proteomes" id="UP001396334"/>
    </source>
</evidence>
<accession>A0ABR1ZCC3</accession>
<proteinExistence type="predicted"/>
<gene>
    <name evidence="1" type="ORF">V6N11_058285</name>
</gene>
<organism evidence="1 2">
    <name type="scientific">Hibiscus sabdariffa</name>
    <name type="common">roselle</name>
    <dbReference type="NCBI Taxonomy" id="183260"/>
    <lineage>
        <taxon>Eukaryota</taxon>
        <taxon>Viridiplantae</taxon>
        <taxon>Streptophyta</taxon>
        <taxon>Embryophyta</taxon>
        <taxon>Tracheophyta</taxon>
        <taxon>Spermatophyta</taxon>
        <taxon>Magnoliopsida</taxon>
        <taxon>eudicotyledons</taxon>
        <taxon>Gunneridae</taxon>
        <taxon>Pentapetalae</taxon>
        <taxon>rosids</taxon>
        <taxon>malvids</taxon>
        <taxon>Malvales</taxon>
        <taxon>Malvaceae</taxon>
        <taxon>Malvoideae</taxon>
        <taxon>Hibiscus</taxon>
    </lineage>
</organism>
<reference evidence="1 2" key="1">
    <citation type="journal article" date="2024" name="G3 (Bethesda)">
        <title>Genome assembly of Hibiscus sabdariffa L. provides insights into metabolisms of medicinal natural products.</title>
        <authorList>
            <person name="Kim T."/>
        </authorList>
    </citation>
    <scope>NUCLEOTIDE SEQUENCE [LARGE SCALE GENOMIC DNA]</scope>
    <source>
        <strain evidence="1">TK-2024</strain>
        <tissue evidence="1">Old leaves</tissue>
    </source>
</reference>
<dbReference type="Proteomes" id="UP001396334">
    <property type="component" value="Unassembled WGS sequence"/>
</dbReference>
<sequence>MHGNHLNYFHKQHSFCNQGRKQVQVVQIKGKSCGHLILIFPMTTLSGWLMISSNWSRCSLTRKVIAELSLYVAWVKRKSNLRQLQTLDLEDLGNTIYVPDVIWKLEQTGLREDRVEVAHTEKPSNTGEFQHTQLFCCRSFQANKS</sequence>
<evidence type="ECO:0000313" key="1">
    <source>
        <dbReference type="EMBL" id="KAK8477674.1"/>
    </source>
</evidence>
<comment type="caution">
    <text evidence="1">The sequence shown here is derived from an EMBL/GenBank/DDBJ whole genome shotgun (WGS) entry which is preliminary data.</text>
</comment>
<protein>
    <submittedName>
        <fullName evidence="1">Uncharacterized protein</fullName>
    </submittedName>
</protein>
<name>A0ABR1ZCC3_9ROSI</name>
<dbReference type="EMBL" id="JBBPBN010001711">
    <property type="protein sequence ID" value="KAK8477674.1"/>
    <property type="molecule type" value="Genomic_DNA"/>
</dbReference>